<feature type="domain" description="LysM" evidence="5">
    <location>
        <begin position="362"/>
        <end position="411"/>
    </location>
</feature>
<reference evidence="6 7" key="1">
    <citation type="submission" date="2016-06" db="EMBL/GenBank/DDBJ databases">
        <title>Living apart together: crosstalk between the core and supernumerary genomes in a fungal plant pathogen.</title>
        <authorList>
            <person name="Vanheule A."/>
            <person name="Audenaert K."/>
            <person name="Warris S."/>
            <person name="Van De Geest H."/>
            <person name="Schijlen E."/>
            <person name="Hofte M."/>
            <person name="De Saeger S."/>
            <person name="Haesaert G."/>
            <person name="Waalwijk C."/>
            <person name="Van Der Lee T."/>
        </authorList>
    </citation>
    <scope>NUCLEOTIDE SEQUENCE [LARGE SCALE GENOMIC DNA]</scope>
    <source>
        <strain evidence="6 7">2516</strain>
    </source>
</reference>
<evidence type="ECO:0000313" key="6">
    <source>
        <dbReference type="EMBL" id="OBS25925.1"/>
    </source>
</evidence>
<sequence>MINFRQFVVFGLYLGVGAFRIYEADDLDRHDFSPACVSALSADITCNPYIRSFMQPRYRGSLKNTTLTDQICVGTCSGSLRKWVDTVSKDCAGEALGSSTVPAQFGGNIWAGWNETCIKDPKTKKYCNDIIAEFSEQEDGADRPKKELCHVCYQRRLAIMQSSQYSIYNEYYKQKLEHVYKTCGTSGPTDIPPPLKVKEKPNDFCLTGKYYTSKEGDTCDSISKEAGVSGALLYIGNQEDILDCRKLPAGLRLCLPMTCDTHYVKPKDTCFSIERALGIRTESIQRYNSWLNRDCSNLQVGTEFYGRSICVSPLGSESSIQAISKASTITRKTSSGNGPAVLRTDPPQDVKVADGTTMMCGDWHVVTKSDTCNGICQESGICKDGLLYKVNPSLDEKNCDKSLVSGTALCITPVSGWDSTK</sequence>
<dbReference type="SMART" id="SM00257">
    <property type="entry name" value="LysM"/>
    <property type="match status" value="3"/>
</dbReference>
<dbReference type="GO" id="GO:0008061">
    <property type="term" value="F:chitin binding"/>
    <property type="evidence" value="ECO:0007669"/>
    <property type="project" value="UniProtKB-KW"/>
</dbReference>
<dbReference type="OMA" id="ELCHTCH"/>
<evidence type="ECO:0000256" key="2">
    <source>
        <dbReference type="ARBA" id="ARBA00023026"/>
    </source>
</evidence>
<keyword evidence="7" id="KW-1185">Reference proteome</keyword>
<dbReference type="STRING" id="36050.A0A1B8AZK9"/>
<protein>
    <recommendedName>
        <fullName evidence="5">LysM domain-containing protein</fullName>
    </recommendedName>
</protein>
<keyword evidence="2" id="KW-0843">Virulence</keyword>
<dbReference type="AlphaFoldDB" id="A0A1B8AZK9"/>
<dbReference type="SUPFAM" id="SSF54106">
    <property type="entry name" value="LysM domain"/>
    <property type="match status" value="1"/>
</dbReference>
<dbReference type="PANTHER" id="PTHR34997">
    <property type="entry name" value="AM15"/>
    <property type="match status" value="1"/>
</dbReference>
<dbReference type="InterPro" id="IPR052210">
    <property type="entry name" value="LysM1-like"/>
</dbReference>
<evidence type="ECO:0000256" key="3">
    <source>
        <dbReference type="ARBA" id="ARBA00044955"/>
    </source>
</evidence>
<comment type="similarity">
    <text evidence="3">Belongs to the secreted LysM effector family.</text>
</comment>
<feature type="chain" id="PRO_5008603508" description="LysM domain-containing protein" evidence="4">
    <location>
        <begin position="19"/>
        <end position="421"/>
    </location>
</feature>
<organism evidence="6 7">
    <name type="scientific">Fusarium poae</name>
    <dbReference type="NCBI Taxonomy" id="36050"/>
    <lineage>
        <taxon>Eukaryota</taxon>
        <taxon>Fungi</taxon>
        <taxon>Dikarya</taxon>
        <taxon>Ascomycota</taxon>
        <taxon>Pezizomycotina</taxon>
        <taxon>Sordariomycetes</taxon>
        <taxon>Hypocreomycetidae</taxon>
        <taxon>Hypocreales</taxon>
        <taxon>Nectriaceae</taxon>
        <taxon>Fusarium</taxon>
    </lineage>
</organism>
<feature type="signal peptide" evidence="4">
    <location>
        <begin position="1"/>
        <end position="18"/>
    </location>
</feature>
<name>A0A1B8AZK9_FUSPO</name>
<keyword evidence="1" id="KW-0147">Chitin-binding</keyword>
<dbReference type="Proteomes" id="UP000091967">
    <property type="component" value="Unassembled WGS sequence"/>
</dbReference>
<dbReference type="PANTHER" id="PTHR34997:SF16">
    <property type="entry name" value="LYSM DOMAIN-CONTAINING PROTEIN"/>
    <property type="match status" value="1"/>
</dbReference>
<dbReference type="InterPro" id="IPR018392">
    <property type="entry name" value="LysM"/>
</dbReference>
<proteinExistence type="inferred from homology"/>
<feature type="domain" description="LysM" evidence="5">
    <location>
        <begin position="260"/>
        <end position="306"/>
    </location>
</feature>
<feature type="domain" description="LysM" evidence="5">
    <location>
        <begin position="209"/>
        <end position="255"/>
    </location>
</feature>
<evidence type="ECO:0000259" key="5">
    <source>
        <dbReference type="PROSITE" id="PS51782"/>
    </source>
</evidence>
<dbReference type="Pfam" id="PF01476">
    <property type="entry name" value="LysM"/>
    <property type="match status" value="2"/>
</dbReference>
<dbReference type="EMBL" id="LYXU01000002">
    <property type="protein sequence ID" value="OBS25925.1"/>
    <property type="molecule type" value="Genomic_DNA"/>
</dbReference>
<evidence type="ECO:0000256" key="4">
    <source>
        <dbReference type="SAM" id="SignalP"/>
    </source>
</evidence>
<dbReference type="CDD" id="cd00118">
    <property type="entry name" value="LysM"/>
    <property type="match status" value="2"/>
</dbReference>
<dbReference type="InterPro" id="IPR036779">
    <property type="entry name" value="LysM_dom_sf"/>
</dbReference>
<dbReference type="PROSITE" id="PS51782">
    <property type="entry name" value="LYSM"/>
    <property type="match status" value="3"/>
</dbReference>
<evidence type="ECO:0000256" key="1">
    <source>
        <dbReference type="ARBA" id="ARBA00022669"/>
    </source>
</evidence>
<evidence type="ECO:0000313" key="7">
    <source>
        <dbReference type="Proteomes" id="UP000091967"/>
    </source>
</evidence>
<gene>
    <name evidence="6" type="ORF">FPOA_06458</name>
</gene>
<keyword evidence="4" id="KW-0732">Signal</keyword>
<accession>A0A1B8AZK9</accession>
<dbReference type="Gene3D" id="3.10.350.10">
    <property type="entry name" value="LysM domain"/>
    <property type="match status" value="3"/>
</dbReference>
<comment type="caution">
    <text evidence="6">The sequence shown here is derived from an EMBL/GenBank/DDBJ whole genome shotgun (WGS) entry which is preliminary data.</text>
</comment>